<feature type="chain" id="PRO_5016914859" evidence="1">
    <location>
        <begin position="36"/>
        <end position="438"/>
    </location>
</feature>
<proteinExistence type="predicted"/>
<dbReference type="Gene3D" id="3.90.1720.10">
    <property type="entry name" value="endopeptidase domain like (from Nostoc punctiforme)"/>
    <property type="match status" value="1"/>
</dbReference>
<dbReference type="AlphaFoldDB" id="A0A344UBC0"/>
<dbReference type="Gene3D" id="2.115.10.10">
    <property type="entry name" value="Tachylectin 2"/>
    <property type="match status" value="1"/>
</dbReference>
<protein>
    <submittedName>
        <fullName evidence="2">Uncharacterized protein</fullName>
    </submittedName>
</protein>
<feature type="signal peptide" evidence="1">
    <location>
        <begin position="1"/>
        <end position="35"/>
    </location>
</feature>
<gene>
    <name evidence="2" type="ORF">C0216_32420</name>
</gene>
<evidence type="ECO:0000313" key="2">
    <source>
        <dbReference type="EMBL" id="AXE28191.1"/>
    </source>
</evidence>
<keyword evidence="1" id="KW-0732">Signal</keyword>
<reference evidence="2 3" key="1">
    <citation type="submission" date="2018-01" db="EMBL/GenBank/DDBJ databases">
        <title>Draft genome Sequence of streptomyces globosus LZH-48.</title>
        <authorList>
            <person name="Ran K."/>
            <person name="Li Z."/>
            <person name="Wei S."/>
            <person name="Dong R."/>
        </authorList>
    </citation>
    <scope>NUCLEOTIDE SEQUENCE [LARGE SCALE GENOMIC DNA]</scope>
    <source>
        <strain evidence="2 3">LZH-48</strain>
        <plasmid evidence="2 3">unnamed2</plasmid>
    </source>
</reference>
<evidence type="ECO:0000313" key="3">
    <source>
        <dbReference type="Proteomes" id="UP000252004"/>
    </source>
</evidence>
<evidence type="ECO:0000256" key="1">
    <source>
        <dbReference type="SAM" id="SignalP"/>
    </source>
</evidence>
<organism evidence="2 3">
    <name type="scientific">Streptomyces globosus</name>
    <dbReference type="NCBI Taxonomy" id="68209"/>
    <lineage>
        <taxon>Bacteria</taxon>
        <taxon>Bacillati</taxon>
        <taxon>Actinomycetota</taxon>
        <taxon>Actinomycetes</taxon>
        <taxon>Kitasatosporales</taxon>
        <taxon>Streptomycetaceae</taxon>
        <taxon>Streptomyces</taxon>
    </lineage>
</organism>
<keyword evidence="2" id="KW-0614">Plasmid</keyword>
<dbReference type="OrthoDB" id="9815928at2"/>
<name>A0A344UBC0_9ACTN</name>
<dbReference type="EMBL" id="CP030864">
    <property type="protein sequence ID" value="AXE28191.1"/>
    <property type="molecule type" value="Genomic_DNA"/>
</dbReference>
<dbReference type="RefSeq" id="WP_114059351.1">
    <property type="nucleotide sequence ID" value="NZ_CP030864.1"/>
</dbReference>
<dbReference type="InterPro" id="IPR036813">
    <property type="entry name" value="Tachylectin2_sf"/>
</dbReference>
<dbReference type="SUPFAM" id="SSF50934">
    <property type="entry name" value="Tachylectin-2"/>
    <property type="match status" value="1"/>
</dbReference>
<dbReference type="KEGG" id="sgz:C0216_32420"/>
<dbReference type="Proteomes" id="UP000252004">
    <property type="component" value="Plasmid unnamed2"/>
</dbReference>
<keyword evidence="3" id="KW-1185">Reference proteome</keyword>
<geneLocation type="plasmid" evidence="2 3">
    <name>unnamed2</name>
</geneLocation>
<sequence>MRRSSSRTLRLTATLAAAATSLGLVTLTTATPAQAAAICGGNVSVYGTLPDGRLTYTAISPTTGDRVKTLIGANPGFTPKAMATLNFNTVLVTSTAGELYRVDIQTNDSALALAGVTRIWDSGWTFDKMVYDGAGHLYGTVAGQLHRYNVSQAKPAGPAHIAKHVVIDEGFVLKTLAAAGDDVLVATTADGRLLSYQINGVGDWERSELKSSGWSAVDSLVSPGGGLYYGRTNGGMYWYHDADPTDGRGGDIAYHSDDPVDASGWTQTLLSAYANDCTYQPPAPPTPTPSTRGGQITRTEIMSRAVNWLNRDIPYSQSAYASDPDGGHSYRTDCSGFISMAWHAGSSYTTATLPGVSATISKSDLQPGDALNTSSGHVVLFEKWVDKAAGKFSYIHQSNPNDDMMRGQDYLNGGSDGRIAGHAASGYVALRYDKVING</sequence>
<accession>A0A344UBC0</accession>